<dbReference type="EMBL" id="CP130319">
    <property type="protein sequence ID" value="WNR44876.1"/>
    <property type="molecule type" value="Genomic_DNA"/>
</dbReference>
<dbReference type="Pfam" id="PF25872">
    <property type="entry name" value="HTH_77"/>
    <property type="match status" value="1"/>
</dbReference>
<dbReference type="GO" id="GO:0009190">
    <property type="term" value="P:cyclic nucleotide biosynthetic process"/>
    <property type="evidence" value="ECO:0007669"/>
    <property type="project" value="InterPro"/>
</dbReference>
<evidence type="ECO:0000313" key="2">
    <source>
        <dbReference type="EMBL" id="WNR44876.1"/>
    </source>
</evidence>
<dbReference type="Gene3D" id="1.25.40.10">
    <property type="entry name" value="Tetratricopeptide repeat domain"/>
    <property type="match status" value="1"/>
</dbReference>
<protein>
    <submittedName>
        <fullName evidence="2">Adenylate/guanylate cyclase domain-containing protein</fullName>
    </submittedName>
</protein>
<dbReference type="SUPFAM" id="SSF55073">
    <property type="entry name" value="Nucleotide cyclase"/>
    <property type="match status" value="1"/>
</dbReference>
<reference evidence="2" key="1">
    <citation type="submission" date="2022-02" db="EMBL/GenBank/DDBJ databases">
        <title>Paenibacillus sp. MBLB1832 Whole Genome Shotgun Sequencing.</title>
        <authorList>
            <person name="Hwang C.Y."/>
            <person name="Cho E.-S."/>
            <person name="Seo M.-J."/>
        </authorList>
    </citation>
    <scope>NUCLEOTIDE SEQUENCE</scope>
    <source>
        <strain evidence="2">MBLB1832</strain>
    </source>
</reference>
<dbReference type="PANTHER" id="PTHR47691">
    <property type="entry name" value="REGULATOR-RELATED"/>
    <property type="match status" value="1"/>
</dbReference>
<dbReference type="InterPro" id="IPR001054">
    <property type="entry name" value="A/G_cyclase"/>
</dbReference>
<sequence>MSSLPQGIVTFVFTDIEGSTKLWEAHPVEMQEALRQHDEILTTNFEEHGGIVVKHRGEGDSFFVVFTVASHALQAAAAVQKKLAETAWPIPQPICVRMAVHSGEAELRDGDYYGVTVNRCARLRSIAHGGQVVVSTATVELARVLETQELQLINLGTHRLKDIATPEQVFQLTSPGLKEEFPPLRSLQGPVNPLPIQVTPFIGREQELSELHERLTHTRLLSVLGPGGAGKTRLAIQLANEAMTNYPDGVWLVELAPIQEPSLLYQTVAAVFGLKEGQQQSIKEALIEYLGTKKLLLVLDNCEHLIDASAQLAAHLLQTCPQLQMIVTSREPLTITGETLWRIPSLSLPNPEEQHSVEQLLAYEAVRLFVDRAQAVQASFTVTKQNAAAVADICARLDGIPLALELAAARVKALSVEQIAARLAESFRLLSGGDRTRLPRQQTLRALMDWSYQLLNESERMLWRRLSVFAGSFSLEAAEAVSSGDGVDDFEIVDILSQLVDKSLVQSEGRDGEVRYRLLTTIRQYGQEKLLEAGEQEERMALFCAYYVTFIEHTAGGMHTPHMQGSTVKEWTRELSNLRVAMDWSQQSAASQPNMMEQAGRLISATDSFWSMLGITREGHDRLQIWLEGPQSRDFPHTRVHALLTAVNMTYLVDQQRAIAYIQEALSLANSLGEPSLQAKALYYMALGCHVLGQYQQAVALFDQAYVILKSLNADWQISSLLRFKAIALVNQSQDAEARLIIEEGLQLCRRLGDPHEEAALFRMLGSLALNEGRVDEAKRYYRESMVTTCELADKMCTLSGLGGVSLIAEAMGEAQLAAWLGGAYKELSTSIGGGMNVWLHRSSADIWAALETEQPAAWSSGREAGYDEAIARARAVVAEG</sequence>
<dbReference type="PROSITE" id="PS50125">
    <property type="entry name" value="GUANYLATE_CYCLASE_2"/>
    <property type="match status" value="1"/>
</dbReference>
<dbReference type="Gene3D" id="1.10.10.10">
    <property type="entry name" value="Winged helix-like DNA-binding domain superfamily/Winged helix DNA-binding domain"/>
    <property type="match status" value="1"/>
</dbReference>
<dbReference type="InterPro" id="IPR029787">
    <property type="entry name" value="Nucleotide_cyclase"/>
</dbReference>
<dbReference type="Proteomes" id="UP001304650">
    <property type="component" value="Chromosome"/>
</dbReference>
<dbReference type="GO" id="GO:0035556">
    <property type="term" value="P:intracellular signal transduction"/>
    <property type="evidence" value="ECO:0007669"/>
    <property type="project" value="InterPro"/>
</dbReference>
<accession>A0AA96LQT3</accession>
<dbReference type="CDD" id="cd07302">
    <property type="entry name" value="CHD"/>
    <property type="match status" value="1"/>
</dbReference>
<dbReference type="KEGG" id="proo:MJB10_01615"/>
<dbReference type="GO" id="GO:0004016">
    <property type="term" value="F:adenylate cyclase activity"/>
    <property type="evidence" value="ECO:0007669"/>
    <property type="project" value="UniProtKB-ARBA"/>
</dbReference>
<dbReference type="Gene3D" id="3.30.70.1230">
    <property type="entry name" value="Nucleotide cyclase"/>
    <property type="match status" value="1"/>
</dbReference>
<dbReference type="Pfam" id="PF00211">
    <property type="entry name" value="Guanylate_cyc"/>
    <property type="match status" value="1"/>
</dbReference>
<dbReference type="InterPro" id="IPR036388">
    <property type="entry name" value="WH-like_DNA-bd_sf"/>
</dbReference>
<dbReference type="InterPro" id="IPR002182">
    <property type="entry name" value="NB-ARC"/>
</dbReference>
<feature type="domain" description="Guanylate cyclase" evidence="1">
    <location>
        <begin position="10"/>
        <end position="124"/>
    </location>
</feature>
<evidence type="ECO:0000259" key="1">
    <source>
        <dbReference type="PROSITE" id="PS50125"/>
    </source>
</evidence>
<name>A0AA96LQT3_9BACL</name>
<dbReference type="PANTHER" id="PTHR47691:SF3">
    <property type="entry name" value="HTH-TYPE TRANSCRIPTIONAL REGULATOR RV0890C-RELATED"/>
    <property type="match status" value="1"/>
</dbReference>
<dbReference type="AlphaFoldDB" id="A0AA96LQT3"/>
<dbReference type="SMART" id="SM00044">
    <property type="entry name" value="CYCc"/>
    <property type="match status" value="1"/>
</dbReference>
<dbReference type="InterPro" id="IPR058852">
    <property type="entry name" value="HTH_77"/>
</dbReference>
<proteinExistence type="predicted"/>
<organism evidence="2 3">
    <name type="scientific">Paenibacillus roseopurpureus</name>
    <dbReference type="NCBI Taxonomy" id="2918901"/>
    <lineage>
        <taxon>Bacteria</taxon>
        <taxon>Bacillati</taxon>
        <taxon>Bacillota</taxon>
        <taxon>Bacilli</taxon>
        <taxon>Bacillales</taxon>
        <taxon>Paenibacillaceae</taxon>
        <taxon>Paenibacillus</taxon>
    </lineage>
</organism>
<dbReference type="InterPro" id="IPR011990">
    <property type="entry name" value="TPR-like_helical_dom_sf"/>
</dbReference>
<gene>
    <name evidence="2" type="ORF">MJB10_01615</name>
</gene>
<dbReference type="GO" id="GO:0043531">
    <property type="term" value="F:ADP binding"/>
    <property type="evidence" value="ECO:0007669"/>
    <property type="project" value="InterPro"/>
</dbReference>
<dbReference type="SUPFAM" id="SSF52540">
    <property type="entry name" value="P-loop containing nucleoside triphosphate hydrolases"/>
    <property type="match status" value="1"/>
</dbReference>
<dbReference type="PRINTS" id="PR00364">
    <property type="entry name" value="DISEASERSIST"/>
</dbReference>
<dbReference type="SUPFAM" id="SSF48452">
    <property type="entry name" value="TPR-like"/>
    <property type="match status" value="1"/>
</dbReference>
<dbReference type="InterPro" id="IPR027417">
    <property type="entry name" value="P-loop_NTPase"/>
</dbReference>
<dbReference type="Gene3D" id="3.40.50.300">
    <property type="entry name" value="P-loop containing nucleotide triphosphate hydrolases"/>
    <property type="match status" value="1"/>
</dbReference>
<evidence type="ECO:0000313" key="3">
    <source>
        <dbReference type="Proteomes" id="UP001304650"/>
    </source>
</evidence>
<dbReference type="RefSeq" id="WP_314800993.1">
    <property type="nucleotide sequence ID" value="NZ_CP130319.1"/>
</dbReference>
<dbReference type="Pfam" id="PF00931">
    <property type="entry name" value="NB-ARC"/>
    <property type="match status" value="1"/>
</dbReference>
<keyword evidence="3" id="KW-1185">Reference proteome</keyword>